<gene>
    <name evidence="1" type="ORF">S06H3_50641</name>
</gene>
<dbReference type="EMBL" id="BARV01032084">
    <property type="protein sequence ID" value="GAI32530.1"/>
    <property type="molecule type" value="Genomic_DNA"/>
</dbReference>
<name>X1P0I9_9ZZZZ</name>
<sequence>YAIQWGTMTLQDAIDFCTLMIQTTSAIQRFSDGIIANPGDMPGVGGPVDVAVITADQGFVWISRKKLKIEGKEIDLD</sequence>
<reference evidence="1" key="1">
    <citation type="journal article" date="2014" name="Front. Microbiol.">
        <title>High frequency of phylogenetically diverse reductive dehalogenase-homologous genes in deep subseafloor sedimentary metagenomes.</title>
        <authorList>
            <person name="Kawai M."/>
            <person name="Futagami T."/>
            <person name="Toyoda A."/>
            <person name="Takaki Y."/>
            <person name="Nishi S."/>
            <person name="Hori S."/>
            <person name="Arai W."/>
            <person name="Tsubouchi T."/>
            <person name="Morono Y."/>
            <person name="Uchiyama I."/>
            <person name="Ito T."/>
            <person name="Fujiyama A."/>
            <person name="Inagaki F."/>
            <person name="Takami H."/>
        </authorList>
    </citation>
    <scope>NUCLEOTIDE SEQUENCE</scope>
    <source>
        <strain evidence="1">Expedition CK06-06</strain>
    </source>
</reference>
<organism evidence="1">
    <name type="scientific">marine sediment metagenome</name>
    <dbReference type="NCBI Taxonomy" id="412755"/>
    <lineage>
        <taxon>unclassified sequences</taxon>
        <taxon>metagenomes</taxon>
        <taxon>ecological metagenomes</taxon>
    </lineage>
</organism>
<proteinExistence type="predicted"/>
<feature type="non-terminal residue" evidence="1">
    <location>
        <position position="1"/>
    </location>
</feature>
<evidence type="ECO:0000313" key="1">
    <source>
        <dbReference type="EMBL" id="GAI32530.1"/>
    </source>
</evidence>
<dbReference type="AlphaFoldDB" id="X1P0I9"/>
<protein>
    <submittedName>
        <fullName evidence="1">Uncharacterized protein</fullName>
    </submittedName>
</protein>
<comment type="caution">
    <text evidence="1">The sequence shown here is derived from an EMBL/GenBank/DDBJ whole genome shotgun (WGS) entry which is preliminary data.</text>
</comment>
<accession>X1P0I9</accession>